<evidence type="ECO:0000256" key="4">
    <source>
        <dbReference type="ARBA" id="ARBA00023136"/>
    </source>
</evidence>
<dbReference type="InterPro" id="IPR050598">
    <property type="entry name" value="AminoAcid_Transporter"/>
</dbReference>
<feature type="transmembrane region" description="Helical" evidence="5">
    <location>
        <begin position="45"/>
        <end position="70"/>
    </location>
</feature>
<evidence type="ECO:0000313" key="7">
    <source>
        <dbReference type="Proteomes" id="UP000627166"/>
    </source>
</evidence>
<feature type="transmembrane region" description="Helical" evidence="5">
    <location>
        <begin position="355"/>
        <end position="375"/>
    </location>
</feature>
<dbReference type="EMBL" id="JACSQB010000029">
    <property type="protein sequence ID" value="MBD8046103.1"/>
    <property type="molecule type" value="Genomic_DNA"/>
</dbReference>
<dbReference type="Pfam" id="PF13520">
    <property type="entry name" value="AA_permease_2"/>
    <property type="match status" value="1"/>
</dbReference>
<evidence type="ECO:0000256" key="2">
    <source>
        <dbReference type="ARBA" id="ARBA00022692"/>
    </source>
</evidence>
<feature type="transmembrane region" description="Helical" evidence="5">
    <location>
        <begin position="12"/>
        <end position="33"/>
    </location>
</feature>
<keyword evidence="2 5" id="KW-0812">Transmembrane</keyword>
<dbReference type="PANTHER" id="PTHR11785">
    <property type="entry name" value="AMINO ACID TRANSPORTER"/>
    <property type="match status" value="1"/>
</dbReference>
<dbReference type="InterPro" id="IPR002293">
    <property type="entry name" value="AA/rel_permease1"/>
</dbReference>
<dbReference type="Gene3D" id="1.20.1740.10">
    <property type="entry name" value="Amino acid/polyamine transporter I"/>
    <property type="match status" value="1"/>
</dbReference>
<dbReference type="PIRSF" id="PIRSF006060">
    <property type="entry name" value="AA_transporter"/>
    <property type="match status" value="1"/>
</dbReference>
<feature type="transmembrane region" description="Helical" evidence="5">
    <location>
        <begin position="91"/>
        <end position="115"/>
    </location>
</feature>
<keyword evidence="4 5" id="KW-0472">Membrane</keyword>
<feature type="transmembrane region" description="Helical" evidence="5">
    <location>
        <begin position="270"/>
        <end position="293"/>
    </location>
</feature>
<feature type="transmembrane region" description="Helical" evidence="5">
    <location>
        <begin position="196"/>
        <end position="218"/>
    </location>
</feature>
<organism evidence="6 7">
    <name type="scientific">Clostridium faecium</name>
    <dbReference type="NCBI Taxonomy" id="2762223"/>
    <lineage>
        <taxon>Bacteria</taxon>
        <taxon>Bacillati</taxon>
        <taxon>Bacillota</taxon>
        <taxon>Clostridia</taxon>
        <taxon>Eubacteriales</taxon>
        <taxon>Clostridiaceae</taxon>
        <taxon>Clostridium</taxon>
    </lineage>
</organism>
<feature type="transmembrane region" description="Helical" evidence="5">
    <location>
        <begin position="230"/>
        <end position="250"/>
    </location>
</feature>
<reference evidence="6 7" key="1">
    <citation type="submission" date="2020-08" db="EMBL/GenBank/DDBJ databases">
        <title>A Genomic Blueprint of the Chicken Gut Microbiome.</title>
        <authorList>
            <person name="Gilroy R."/>
            <person name="Ravi A."/>
            <person name="Getino M."/>
            <person name="Pursley I."/>
            <person name="Horton D.L."/>
            <person name="Alikhan N.-F."/>
            <person name="Baker D."/>
            <person name="Gharbi K."/>
            <person name="Hall N."/>
            <person name="Watson M."/>
            <person name="Adriaenssens E.M."/>
            <person name="Foster-Nyarko E."/>
            <person name="Jarju S."/>
            <person name="Secka A."/>
            <person name="Antonio M."/>
            <person name="Oren A."/>
            <person name="Chaudhuri R."/>
            <person name="La Ragione R.M."/>
            <person name="Hildebrand F."/>
            <person name="Pallen M.J."/>
        </authorList>
    </citation>
    <scope>NUCLEOTIDE SEQUENCE [LARGE SCALE GENOMIC DNA]</scope>
    <source>
        <strain evidence="6 7">N37</strain>
    </source>
</reference>
<evidence type="ECO:0000313" key="6">
    <source>
        <dbReference type="EMBL" id="MBD8046103.1"/>
    </source>
</evidence>
<dbReference type="RefSeq" id="WP_191739082.1">
    <property type="nucleotide sequence ID" value="NZ_JACSQB010000029.1"/>
</dbReference>
<proteinExistence type="predicted"/>
<keyword evidence="7" id="KW-1185">Reference proteome</keyword>
<evidence type="ECO:0000256" key="5">
    <source>
        <dbReference type="SAM" id="Phobius"/>
    </source>
</evidence>
<evidence type="ECO:0000256" key="3">
    <source>
        <dbReference type="ARBA" id="ARBA00022989"/>
    </source>
</evidence>
<protein>
    <submittedName>
        <fullName evidence="6">Amino acid permease</fullName>
    </submittedName>
</protein>
<dbReference type="Proteomes" id="UP000627166">
    <property type="component" value="Unassembled WGS sequence"/>
</dbReference>
<keyword evidence="3 5" id="KW-1133">Transmembrane helix</keyword>
<feature type="transmembrane region" description="Helical" evidence="5">
    <location>
        <begin position="127"/>
        <end position="146"/>
    </location>
</feature>
<accession>A0ABR8YQ09</accession>
<comment type="caution">
    <text evidence="6">The sequence shown here is derived from an EMBL/GenBank/DDBJ whole genome shotgun (WGS) entry which is preliminary data.</text>
</comment>
<name>A0ABR8YQ09_9CLOT</name>
<feature type="transmembrane region" description="Helical" evidence="5">
    <location>
        <begin position="415"/>
        <end position="433"/>
    </location>
</feature>
<dbReference type="PANTHER" id="PTHR11785:SF512">
    <property type="entry name" value="SOBREMESA, ISOFORM B"/>
    <property type="match status" value="1"/>
</dbReference>
<sequence>MESQNKTTLKKELGLFDAITIVLGMVIGSGIFFKPSVVFKNAGSPLLGILAWVSGGIIAMASGLTIAEIAAAIPKTGGLFVYLKELYGEKWAFLFGWVQTVIYLPGAVAALAIVLSTQATDFINLSITSQKLLAIGFIIFLTIINIISTKLGSKIQGIVTVAKLLPIIIIIVLGFVRGTTESFSLNVVNSSSISGFGAAILGTLWAYDGWISVGNMAGELKNPKKDLPKSIILGLSITIIVYALINLALLKIIPMESIIASEKPASDAAMVLFGSSGAKFISIGIFVSIFGALNGYMMTGVRIPFAMAQDNLTPFSSFFGKVNSKFKTPANSFIFQGFLSCLYVLSGSFNTLTDLVMFVLWIFFTMGVAGIFILRTKFKDIERPYKVPMYPIIPLVGIVGSTYIIISTLITNTSFAIYGSLITLLGLPVYYYVKNKNTYK</sequence>
<evidence type="ECO:0000256" key="1">
    <source>
        <dbReference type="ARBA" id="ARBA00004141"/>
    </source>
</evidence>
<feature type="transmembrane region" description="Helical" evidence="5">
    <location>
        <begin position="158"/>
        <end position="176"/>
    </location>
</feature>
<gene>
    <name evidence="6" type="ORF">H9637_03425</name>
</gene>
<feature type="transmembrane region" description="Helical" evidence="5">
    <location>
        <begin position="330"/>
        <end position="349"/>
    </location>
</feature>
<feature type="transmembrane region" description="Helical" evidence="5">
    <location>
        <begin position="387"/>
        <end position="409"/>
    </location>
</feature>
<comment type="subcellular location">
    <subcellularLocation>
        <location evidence="1">Membrane</location>
        <topology evidence="1">Multi-pass membrane protein</topology>
    </subcellularLocation>
</comment>